<accession>A0A0B0NQA0</accession>
<proteinExistence type="predicted"/>
<dbReference type="Proteomes" id="UP000032142">
    <property type="component" value="Unassembled WGS sequence"/>
</dbReference>
<evidence type="ECO:0000313" key="1">
    <source>
        <dbReference type="EMBL" id="KHG13246.1"/>
    </source>
</evidence>
<dbReference type="EMBL" id="KN399176">
    <property type="protein sequence ID" value="KHG13246.1"/>
    <property type="molecule type" value="Genomic_DNA"/>
</dbReference>
<evidence type="ECO:0000313" key="2">
    <source>
        <dbReference type="Proteomes" id="UP000032142"/>
    </source>
</evidence>
<name>A0A0B0NQA0_GOSAR</name>
<dbReference type="AlphaFoldDB" id="A0A0B0NQA0"/>
<reference evidence="2" key="1">
    <citation type="submission" date="2014-09" db="EMBL/GenBank/DDBJ databases">
        <authorList>
            <person name="Mudge J."/>
            <person name="Ramaraj T."/>
            <person name="Lindquist I.E."/>
            <person name="Bharti A.K."/>
            <person name="Sundararajan A."/>
            <person name="Cameron C.T."/>
            <person name="Woodward J.E."/>
            <person name="May G.D."/>
            <person name="Brubaker C."/>
            <person name="Broadhvest J."/>
            <person name="Wilkins T.A."/>
        </authorList>
    </citation>
    <scope>NUCLEOTIDE SEQUENCE</scope>
    <source>
        <strain evidence="2">cv. AKA8401</strain>
    </source>
</reference>
<keyword evidence="2" id="KW-1185">Reference proteome</keyword>
<organism evidence="1 2">
    <name type="scientific">Gossypium arboreum</name>
    <name type="common">Tree cotton</name>
    <name type="synonym">Gossypium nanking</name>
    <dbReference type="NCBI Taxonomy" id="29729"/>
    <lineage>
        <taxon>Eukaryota</taxon>
        <taxon>Viridiplantae</taxon>
        <taxon>Streptophyta</taxon>
        <taxon>Embryophyta</taxon>
        <taxon>Tracheophyta</taxon>
        <taxon>Spermatophyta</taxon>
        <taxon>Magnoliopsida</taxon>
        <taxon>eudicotyledons</taxon>
        <taxon>Gunneridae</taxon>
        <taxon>Pentapetalae</taxon>
        <taxon>rosids</taxon>
        <taxon>malvids</taxon>
        <taxon>Malvales</taxon>
        <taxon>Malvaceae</taxon>
        <taxon>Malvoideae</taxon>
        <taxon>Gossypium</taxon>
    </lineage>
</organism>
<protein>
    <submittedName>
        <fullName evidence="1">Uncharacterized protein</fullName>
    </submittedName>
</protein>
<gene>
    <name evidence="1" type="ORF">F383_19102</name>
</gene>
<sequence length="25" mass="2829">MLSDFVFCFTCKTMFGTLASYLISC</sequence>